<keyword evidence="2" id="KW-1185">Reference proteome</keyword>
<accession>A0AAV4WCF8</accession>
<dbReference type="Proteomes" id="UP001054837">
    <property type="component" value="Unassembled WGS sequence"/>
</dbReference>
<organism evidence="1 2">
    <name type="scientific">Caerostris darwini</name>
    <dbReference type="NCBI Taxonomy" id="1538125"/>
    <lineage>
        <taxon>Eukaryota</taxon>
        <taxon>Metazoa</taxon>
        <taxon>Ecdysozoa</taxon>
        <taxon>Arthropoda</taxon>
        <taxon>Chelicerata</taxon>
        <taxon>Arachnida</taxon>
        <taxon>Araneae</taxon>
        <taxon>Araneomorphae</taxon>
        <taxon>Entelegynae</taxon>
        <taxon>Araneoidea</taxon>
        <taxon>Araneidae</taxon>
        <taxon>Caerostris</taxon>
    </lineage>
</organism>
<sequence length="97" mass="11277">MQIMSFRNVTSGLSLLVKNRFRTIPFHSKSKQKFRGIHPHSPELEQLIPVSSAFHCRSPDIQSSRARKRNKRHPLILTLYSNPDESVPCCRSWAEDF</sequence>
<proteinExistence type="predicted"/>
<name>A0AAV4WCF8_9ARAC</name>
<dbReference type="EMBL" id="BPLQ01014490">
    <property type="protein sequence ID" value="GIY80186.1"/>
    <property type="molecule type" value="Genomic_DNA"/>
</dbReference>
<protein>
    <submittedName>
        <fullName evidence="1">Uncharacterized protein</fullName>
    </submittedName>
</protein>
<reference evidence="1 2" key="1">
    <citation type="submission" date="2021-06" db="EMBL/GenBank/DDBJ databases">
        <title>Caerostris darwini draft genome.</title>
        <authorList>
            <person name="Kono N."/>
            <person name="Arakawa K."/>
        </authorList>
    </citation>
    <scope>NUCLEOTIDE SEQUENCE [LARGE SCALE GENOMIC DNA]</scope>
</reference>
<comment type="caution">
    <text evidence="1">The sequence shown here is derived from an EMBL/GenBank/DDBJ whole genome shotgun (WGS) entry which is preliminary data.</text>
</comment>
<evidence type="ECO:0000313" key="2">
    <source>
        <dbReference type="Proteomes" id="UP001054837"/>
    </source>
</evidence>
<dbReference type="AlphaFoldDB" id="A0AAV4WCF8"/>
<evidence type="ECO:0000313" key="1">
    <source>
        <dbReference type="EMBL" id="GIY80186.1"/>
    </source>
</evidence>
<gene>
    <name evidence="1" type="ORF">CDAR_18771</name>
</gene>